<dbReference type="OrthoDB" id="10390215at2759"/>
<gene>
    <name evidence="1" type="ORF">T07_7354</name>
</gene>
<accession>A0A0V0SIT6</accession>
<dbReference type="Proteomes" id="UP000054630">
    <property type="component" value="Unassembled WGS sequence"/>
</dbReference>
<reference evidence="1 2" key="1">
    <citation type="submission" date="2015-01" db="EMBL/GenBank/DDBJ databases">
        <title>Evolution of Trichinella species and genotypes.</title>
        <authorList>
            <person name="Korhonen P.K."/>
            <person name="Edoardo P."/>
            <person name="Giuseppe L.R."/>
            <person name="Gasser R.B."/>
        </authorList>
    </citation>
    <scope>NUCLEOTIDE SEQUENCE [LARGE SCALE GENOMIC DNA]</scope>
    <source>
        <strain evidence="1">ISS37</strain>
    </source>
</reference>
<dbReference type="EMBL" id="JYDL01000007">
    <property type="protein sequence ID" value="KRX26572.1"/>
    <property type="molecule type" value="Genomic_DNA"/>
</dbReference>
<proteinExistence type="predicted"/>
<comment type="caution">
    <text evidence="1">The sequence shown here is derived from an EMBL/GenBank/DDBJ whole genome shotgun (WGS) entry which is preliminary data.</text>
</comment>
<dbReference type="AlphaFoldDB" id="A0A0V0SIT6"/>
<evidence type="ECO:0000313" key="1">
    <source>
        <dbReference type="EMBL" id="KRX26572.1"/>
    </source>
</evidence>
<keyword evidence="2" id="KW-1185">Reference proteome</keyword>
<name>A0A0V0SIT6_9BILA</name>
<organism evidence="1 2">
    <name type="scientific">Trichinella nelsoni</name>
    <dbReference type="NCBI Taxonomy" id="6336"/>
    <lineage>
        <taxon>Eukaryota</taxon>
        <taxon>Metazoa</taxon>
        <taxon>Ecdysozoa</taxon>
        <taxon>Nematoda</taxon>
        <taxon>Enoplea</taxon>
        <taxon>Dorylaimia</taxon>
        <taxon>Trichinellida</taxon>
        <taxon>Trichinellidae</taxon>
        <taxon>Trichinella</taxon>
    </lineage>
</organism>
<sequence>MIVQNFRASNRSAFQCISENTIADLKNVDALLLLDNIYCTIFREIVNDTIKVATVLVFAQILIDQENYFFLTMIIHDLIHSCRIYNPLIDVKLRMERASLLAESLSS</sequence>
<protein>
    <submittedName>
        <fullName evidence="1">Uncharacterized protein</fullName>
    </submittedName>
</protein>
<evidence type="ECO:0000313" key="2">
    <source>
        <dbReference type="Proteomes" id="UP000054630"/>
    </source>
</evidence>